<dbReference type="Proteomes" id="UP001235939">
    <property type="component" value="Chromosome 17"/>
</dbReference>
<dbReference type="Pfam" id="PF17917">
    <property type="entry name" value="RT_RNaseH"/>
    <property type="match status" value="1"/>
</dbReference>
<keyword evidence="6" id="KW-0695">RNA-directed DNA polymerase</keyword>
<proteinExistence type="predicted"/>
<organism evidence="8 9">
    <name type="scientific">Cordylochernes scorpioides</name>
    <dbReference type="NCBI Taxonomy" id="51811"/>
    <lineage>
        <taxon>Eukaryota</taxon>
        <taxon>Metazoa</taxon>
        <taxon>Ecdysozoa</taxon>
        <taxon>Arthropoda</taxon>
        <taxon>Chelicerata</taxon>
        <taxon>Arachnida</taxon>
        <taxon>Pseudoscorpiones</taxon>
        <taxon>Cheliferoidea</taxon>
        <taxon>Chernetidae</taxon>
        <taxon>Cordylochernes</taxon>
    </lineage>
</organism>
<keyword evidence="3" id="KW-0540">Nuclease</keyword>
<keyword evidence="4" id="KW-0255">Endonuclease</keyword>
<evidence type="ECO:0000313" key="8">
    <source>
        <dbReference type="EMBL" id="UYV79077.1"/>
    </source>
</evidence>
<evidence type="ECO:0000256" key="5">
    <source>
        <dbReference type="ARBA" id="ARBA00022801"/>
    </source>
</evidence>
<keyword evidence="5" id="KW-0378">Hydrolase</keyword>
<feature type="domain" description="Reverse transcriptase RNase H-like" evidence="7">
    <location>
        <begin position="10"/>
        <end position="67"/>
    </location>
</feature>
<reference evidence="8 9" key="1">
    <citation type="submission" date="2022-01" db="EMBL/GenBank/DDBJ databases">
        <title>A chromosomal length assembly of Cordylochernes scorpioides.</title>
        <authorList>
            <person name="Zeh D."/>
            <person name="Zeh J."/>
        </authorList>
    </citation>
    <scope>NUCLEOTIDE SEQUENCE [LARGE SCALE GENOMIC DNA]</scope>
    <source>
        <strain evidence="8">IN4F17</strain>
        <tissue evidence="8">Whole Body</tissue>
    </source>
</reference>
<dbReference type="InterPro" id="IPR043502">
    <property type="entry name" value="DNA/RNA_pol_sf"/>
</dbReference>
<evidence type="ECO:0000256" key="1">
    <source>
        <dbReference type="ARBA" id="ARBA00022679"/>
    </source>
</evidence>
<keyword evidence="1" id="KW-0808">Transferase</keyword>
<keyword evidence="9" id="KW-1185">Reference proteome</keyword>
<dbReference type="InterPro" id="IPR041373">
    <property type="entry name" value="RT_RNaseH"/>
</dbReference>
<evidence type="ECO:0000256" key="4">
    <source>
        <dbReference type="ARBA" id="ARBA00022759"/>
    </source>
</evidence>
<keyword evidence="2" id="KW-0548">Nucleotidyltransferase</keyword>
<dbReference type="SUPFAM" id="SSF56672">
    <property type="entry name" value="DNA/RNA polymerases"/>
    <property type="match status" value="1"/>
</dbReference>
<evidence type="ECO:0000256" key="2">
    <source>
        <dbReference type="ARBA" id="ARBA00022695"/>
    </source>
</evidence>
<name>A0ABY6LD40_9ARAC</name>
<evidence type="ECO:0000313" key="9">
    <source>
        <dbReference type="Proteomes" id="UP001235939"/>
    </source>
</evidence>
<accession>A0ABY6LD40</accession>
<sequence>MSAAFLQDVCPLAFVSVAFTGAQVNHSQIEKELSGIYFGCKMFEYLLLGSSVIIQDDIHSLLLLIKKPLCDISLRLQMLILNDTKLKENFETYFLEVWIIRANITDENFQFFRMKQRENTP</sequence>
<protein>
    <submittedName>
        <fullName evidence="8">K02A2.6-like</fullName>
    </submittedName>
</protein>
<evidence type="ECO:0000256" key="6">
    <source>
        <dbReference type="ARBA" id="ARBA00022918"/>
    </source>
</evidence>
<evidence type="ECO:0000259" key="7">
    <source>
        <dbReference type="Pfam" id="PF17917"/>
    </source>
</evidence>
<dbReference type="EMBL" id="CP092879">
    <property type="protein sequence ID" value="UYV79077.1"/>
    <property type="molecule type" value="Genomic_DNA"/>
</dbReference>
<gene>
    <name evidence="8" type="ORF">LAZ67_17001041</name>
</gene>
<evidence type="ECO:0000256" key="3">
    <source>
        <dbReference type="ARBA" id="ARBA00022722"/>
    </source>
</evidence>